<dbReference type="Pfam" id="PF00651">
    <property type="entry name" value="BTB"/>
    <property type="match status" value="1"/>
</dbReference>
<dbReference type="InterPro" id="IPR011333">
    <property type="entry name" value="SKP1/BTB/POZ_sf"/>
</dbReference>
<gene>
    <name evidence="3" type="ORF">R9X50_00561800</name>
</gene>
<evidence type="ECO:0000259" key="2">
    <source>
        <dbReference type="SMART" id="SM00225"/>
    </source>
</evidence>
<sequence>MPRKKSSTFDREWRNRPAKPVPASTFSSDFMNNVSRLLNSHQYADVTIMIGTVPIPAHRFVLCSQSRYFEDALEGKFVEGSSKTLTCPTNMEQSYMRVLQYLYTGAYDNTSSNLITCEDSSELSRDLSVYTLADQFALDTLKKVAINKFRCKLDLLWHNDEIFECIEEVYANTPNNKNGMRSAIISIVKDDFEELDKREEFQSLLKKGGDLALELIRALAYEDDI</sequence>
<proteinExistence type="predicted"/>
<accession>A0AAQ3M8A6</accession>
<dbReference type="AlphaFoldDB" id="A0AAQ3M8A6"/>
<evidence type="ECO:0000313" key="4">
    <source>
        <dbReference type="Proteomes" id="UP001303373"/>
    </source>
</evidence>
<feature type="region of interest" description="Disordered" evidence="1">
    <location>
        <begin position="1"/>
        <end position="20"/>
    </location>
</feature>
<dbReference type="Gene3D" id="3.30.710.10">
    <property type="entry name" value="Potassium Channel Kv1.1, Chain A"/>
    <property type="match status" value="1"/>
</dbReference>
<dbReference type="PANTHER" id="PTHR47843:SF5">
    <property type="entry name" value="BTB_POZ DOMAIN PROTEIN"/>
    <property type="match status" value="1"/>
</dbReference>
<feature type="domain" description="BTB" evidence="2">
    <location>
        <begin position="44"/>
        <end position="153"/>
    </location>
</feature>
<evidence type="ECO:0000256" key="1">
    <source>
        <dbReference type="SAM" id="MobiDB-lite"/>
    </source>
</evidence>
<dbReference type="EMBL" id="CP138588">
    <property type="protein sequence ID" value="WPH02750.1"/>
    <property type="molecule type" value="Genomic_DNA"/>
</dbReference>
<dbReference type="CDD" id="cd18186">
    <property type="entry name" value="BTB_POZ_ZBTB_KLHL-like"/>
    <property type="match status" value="1"/>
</dbReference>
<name>A0AAQ3M8A6_9PEZI</name>
<keyword evidence="4" id="KW-1185">Reference proteome</keyword>
<dbReference type="PANTHER" id="PTHR47843">
    <property type="entry name" value="BTB DOMAIN-CONTAINING PROTEIN-RELATED"/>
    <property type="match status" value="1"/>
</dbReference>
<dbReference type="SUPFAM" id="SSF54695">
    <property type="entry name" value="POZ domain"/>
    <property type="match status" value="1"/>
</dbReference>
<reference evidence="3 4" key="1">
    <citation type="submission" date="2023-11" db="EMBL/GenBank/DDBJ databases">
        <title>An acidophilic fungus is an integral part of prey digestion in a carnivorous sundew plant.</title>
        <authorList>
            <person name="Tsai I.J."/>
        </authorList>
    </citation>
    <scope>NUCLEOTIDE SEQUENCE [LARGE SCALE GENOMIC DNA]</scope>
    <source>
        <strain evidence="3">169a</strain>
    </source>
</reference>
<protein>
    <recommendedName>
        <fullName evidence="2">BTB domain-containing protein</fullName>
    </recommendedName>
</protein>
<dbReference type="Proteomes" id="UP001303373">
    <property type="component" value="Chromosome 9"/>
</dbReference>
<dbReference type="SMART" id="SM00225">
    <property type="entry name" value="BTB"/>
    <property type="match status" value="1"/>
</dbReference>
<evidence type="ECO:0000313" key="3">
    <source>
        <dbReference type="EMBL" id="WPH02750.1"/>
    </source>
</evidence>
<dbReference type="InterPro" id="IPR000210">
    <property type="entry name" value="BTB/POZ_dom"/>
</dbReference>
<organism evidence="3 4">
    <name type="scientific">Acrodontium crateriforme</name>
    <dbReference type="NCBI Taxonomy" id="150365"/>
    <lineage>
        <taxon>Eukaryota</taxon>
        <taxon>Fungi</taxon>
        <taxon>Dikarya</taxon>
        <taxon>Ascomycota</taxon>
        <taxon>Pezizomycotina</taxon>
        <taxon>Dothideomycetes</taxon>
        <taxon>Dothideomycetidae</taxon>
        <taxon>Mycosphaerellales</taxon>
        <taxon>Teratosphaeriaceae</taxon>
        <taxon>Acrodontium</taxon>
    </lineage>
</organism>